<evidence type="ECO:0000313" key="1">
    <source>
        <dbReference type="EMBL" id="CAB4553015.1"/>
    </source>
</evidence>
<dbReference type="AlphaFoldDB" id="A0A6J6CPB0"/>
<sequence length="363" mass="40637">MVARQVDNAFWNWHNPARVDHGRADALLCETIGNFKRGSRKTAYGHDEHVFVWCFAEHIHTIIRSPHSWNVFTDGTLRVTNHGRCIVDGHCLVEFFAQTCCITRSGNMNSGNHLHDGEIPDSMMTRTIRSSNSRPVEHECDPSLVQTDIHQHLVESAVHERGIERNHRVQTAIGQPGSRRDCVLLRNAYVKHAVGELLSHRPQTGRAQHCAGDGHEPLVYRCPRHKLVAEHVCPRELACGRQRQTRIGVNLPNSMELVCIVIACRSVTATLFGDGVNNHRSAVVLCLTKSCLHGDDVVPVNGAEVFDVEVCVERLIIRETTQETMDTASHTAIERTRSRAHLGKSLATREVQIAICRTRANPV</sequence>
<dbReference type="EMBL" id="CAEZTD010000008">
    <property type="protein sequence ID" value="CAB4553015.1"/>
    <property type="molecule type" value="Genomic_DNA"/>
</dbReference>
<reference evidence="1" key="1">
    <citation type="submission" date="2020-05" db="EMBL/GenBank/DDBJ databases">
        <authorList>
            <person name="Chiriac C."/>
            <person name="Salcher M."/>
            <person name="Ghai R."/>
            <person name="Kavagutti S V."/>
        </authorList>
    </citation>
    <scope>NUCLEOTIDE SEQUENCE</scope>
</reference>
<accession>A0A6J6CPB0</accession>
<organism evidence="1">
    <name type="scientific">freshwater metagenome</name>
    <dbReference type="NCBI Taxonomy" id="449393"/>
    <lineage>
        <taxon>unclassified sequences</taxon>
        <taxon>metagenomes</taxon>
        <taxon>ecological metagenomes</taxon>
    </lineage>
</organism>
<gene>
    <name evidence="1" type="ORF">UFOPK1591_00176</name>
</gene>
<protein>
    <submittedName>
        <fullName evidence="1">Unannotated protein</fullName>
    </submittedName>
</protein>
<proteinExistence type="predicted"/>
<name>A0A6J6CPB0_9ZZZZ</name>